<dbReference type="RefSeq" id="WP_222975295.1">
    <property type="nucleotide sequence ID" value="NZ_JAINVZ010000003.1"/>
</dbReference>
<dbReference type="EMBL" id="JAINVZ010000003">
    <property type="protein sequence ID" value="MBY8884229.1"/>
    <property type="molecule type" value="Genomic_DNA"/>
</dbReference>
<keyword evidence="2" id="KW-1185">Reference proteome</keyword>
<protein>
    <recommendedName>
        <fullName evidence="3">EamA family transporter</fullName>
    </recommendedName>
</protein>
<evidence type="ECO:0000313" key="2">
    <source>
        <dbReference type="Proteomes" id="UP001198565"/>
    </source>
</evidence>
<dbReference type="Proteomes" id="UP001198565">
    <property type="component" value="Unassembled WGS sequence"/>
</dbReference>
<evidence type="ECO:0008006" key="3">
    <source>
        <dbReference type="Google" id="ProtNLM"/>
    </source>
</evidence>
<organism evidence="1 2">
    <name type="scientific">Streptantibioticus parmotrematis</name>
    <dbReference type="NCBI Taxonomy" id="2873249"/>
    <lineage>
        <taxon>Bacteria</taxon>
        <taxon>Bacillati</taxon>
        <taxon>Actinomycetota</taxon>
        <taxon>Actinomycetes</taxon>
        <taxon>Kitasatosporales</taxon>
        <taxon>Streptomycetaceae</taxon>
        <taxon>Streptantibioticus</taxon>
    </lineage>
</organism>
<reference evidence="1 2" key="1">
    <citation type="submission" date="2021-08" db="EMBL/GenBank/DDBJ databases">
        <title>Streptomyces sp. PTM05 isolated from lichen.</title>
        <authorList>
            <person name="Somphong A."/>
            <person name="Phongsopitanun W."/>
            <person name="Tanasupawat S."/>
        </authorList>
    </citation>
    <scope>NUCLEOTIDE SEQUENCE [LARGE SCALE GENOMIC DNA]</scope>
    <source>
        <strain evidence="1 2">Ptm05</strain>
    </source>
</reference>
<comment type="caution">
    <text evidence="1">The sequence shown here is derived from an EMBL/GenBank/DDBJ whole genome shotgun (WGS) entry which is preliminary data.</text>
</comment>
<accession>A0ABS7QM12</accession>
<name>A0ABS7QM12_9ACTN</name>
<proteinExistence type="predicted"/>
<sequence>MLAAVLCGVWLAYGERAAFQLGRAVAVRLFSPLVLLLANAIVSRGPPRAAVVLPA</sequence>
<gene>
    <name evidence="1" type="ORF">K7472_05130</name>
</gene>
<evidence type="ECO:0000313" key="1">
    <source>
        <dbReference type="EMBL" id="MBY8884229.1"/>
    </source>
</evidence>